<evidence type="ECO:0000313" key="3">
    <source>
        <dbReference type="Proteomes" id="UP001271723"/>
    </source>
</evidence>
<name>A0ABU4LKL5_9ACTN</name>
<comment type="caution">
    <text evidence="2">The sequence shown here is derived from an EMBL/GenBank/DDBJ whole genome shotgun (WGS) entry which is preliminary data.</text>
</comment>
<feature type="region of interest" description="Disordered" evidence="1">
    <location>
        <begin position="61"/>
        <end position="80"/>
    </location>
</feature>
<evidence type="ECO:0000256" key="1">
    <source>
        <dbReference type="SAM" id="MobiDB-lite"/>
    </source>
</evidence>
<evidence type="ECO:0000313" key="2">
    <source>
        <dbReference type="EMBL" id="MDX2916123.1"/>
    </source>
</evidence>
<proteinExistence type="predicted"/>
<accession>A0ABU4LKL5</accession>
<sequence length="173" mass="18832">MAALRRLRVAGRERLTGEGRVTLTRTGGAAPGWGAYVLLYTTRQVDRRREAIIAAARPNDTDPAWGLHEPRPHGPQGNETRPLRAWATAVTPPKGKAESVAAYNERLALHLLTTGYSARLVLSPTSVDLPVALWEVEVDGAVDLPPVKDRQHGFAGHHTVRIGRLISVTSKET</sequence>
<gene>
    <name evidence="2" type="ORF">PV517_46590</name>
</gene>
<reference evidence="2 3" key="1">
    <citation type="journal article" date="2023" name="Microb. Genom.">
        <title>Mesoterricola silvestris gen. nov., sp. nov., Mesoterricola sediminis sp. nov., Geothrix oryzae sp. nov., Geothrix edaphica sp. nov., Geothrix rubra sp. nov., and Geothrix limicola sp. nov., six novel members of Acidobacteriota isolated from soils.</title>
        <authorList>
            <person name="Weisberg A.J."/>
            <person name="Pearce E."/>
            <person name="Kramer C.G."/>
            <person name="Chang J.H."/>
            <person name="Clarke C.R."/>
        </authorList>
    </citation>
    <scope>NUCLEOTIDE SEQUENCE [LARGE SCALE GENOMIC DNA]</scope>
    <source>
        <strain evidence="2 3">NRRL_B-2795</strain>
    </source>
</reference>
<dbReference type="RefSeq" id="WP_086752201.1">
    <property type="nucleotide sequence ID" value="NZ_JAGJBZ010000007.1"/>
</dbReference>
<protein>
    <submittedName>
        <fullName evidence="2">Uncharacterized protein</fullName>
    </submittedName>
</protein>
<keyword evidence="3" id="KW-1185">Reference proteome</keyword>
<dbReference type="Proteomes" id="UP001271723">
    <property type="component" value="Unassembled WGS sequence"/>
</dbReference>
<organism evidence="2 3">
    <name type="scientific">Streptomyces griseiscabiei</name>
    <dbReference type="NCBI Taxonomy" id="2993540"/>
    <lineage>
        <taxon>Bacteria</taxon>
        <taxon>Bacillati</taxon>
        <taxon>Actinomycetota</taxon>
        <taxon>Actinomycetes</taxon>
        <taxon>Kitasatosporales</taxon>
        <taxon>Streptomycetaceae</taxon>
        <taxon>Streptomyces</taxon>
    </lineage>
</organism>
<dbReference type="EMBL" id="JARAVY010000039">
    <property type="protein sequence ID" value="MDX2916123.1"/>
    <property type="molecule type" value="Genomic_DNA"/>
</dbReference>